<dbReference type="AlphaFoldDB" id="A0A9P7VQQ5"/>
<proteinExistence type="predicted"/>
<name>A0A9P7VQQ5_9AGAR</name>
<evidence type="ECO:0000313" key="2">
    <source>
        <dbReference type="Proteomes" id="UP000812287"/>
    </source>
</evidence>
<organism evidence="1 2">
    <name type="scientific">Guyanagaster necrorhizus</name>
    <dbReference type="NCBI Taxonomy" id="856835"/>
    <lineage>
        <taxon>Eukaryota</taxon>
        <taxon>Fungi</taxon>
        <taxon>Dikarya</taxon>
        <taxon>Basidiomycota</taxon>
        <taxon>Agaricomycotina</taxon>
        <taxon>Agaricomycetes</taxon>
        <taxon>Agaricomycetidae</taxon>
        <taxon>Agaricales</taxon>
        <taxon>Marasmiineae</taxon>
        <taxon>Physalacriaceae</taxon>
        <taxon>Guyanagaster</taxon>
    </lineage>
</organism>
<protein>
    <submittedName>
        <fullName evidence="1">Uncharacterized protein</fullName>
    </submittedName>
</protein>
<reference evidence="1" key="1">
    <citation type="submission" date="2020-11" db="EMBL/GenBank/DDBJ databases">
        <title>Adaptations for nitrogen fixation in a non-lichenized fungal sporocarp promotes dispersal by wood-feeding termites.</title>
        <authorList>
            <consortium name="DOE Joint Genome Institute"/>
            <person name="Koch R.A."/>
            <person name="Yoon G."/>
            <person name="Arayal U."/>
            <person name="Lail K."/>
            <person name="Amirebrahimi M."/>
            <person name="Labutti K."/>
            <person name="Lipzen A."/>
            <person name="Riley R."/>
            <person name="Barry K."/>
            <person name="Henrissat B."/>
            <person name="Grigoriev I.V."/>
            <person name="Herr J.R."/>
            <person name="Aime M.C."/>
        </authorList>
    </citation>
    <scope>NUCLEOTIDE SEQUENCE</scope>
    <source>
        <strain evidence="1">MCA 3950</strain>
    </source>
</reference>
<accession>A0A9P7VQQ5</accession>
<dbReference type="Proteomes" id="UP000812287">
    <property type="component" value="Unassembled WGS sequence"/>
</dbReference>
<dbReference type="EMBL" id="MU250540">
    <property type="protein sequence ID" value="KAG7444266.1"/>
    <property type="molecule type" value="Genomic_DNA"/>
</dbReference>
<sequence>MATLRVASQVVTDWVLILGGTALSTISMESRAMLINPPYFSDPPGPRGFRASCVTPVQAPQSASYLVPPFVMPRSLAYSTSRAFHYNFWRDFGTHIVSADNHGHGGVVLPYSPEEDTAWCQLNQNFDSLDSAPSGSHLTNNGGIDSPYRCFAIMDRQPQPLFAILFPTLGDL</sequence>
<dbReference type="GeneID" id="66102453"/>
<dbReference type="RefSeq" id="XP_043037766.1">
    <property type="nucleotide sequence ID" value="XM_043180157.1"/>
</dbReference>
<gene>
    <name evidence="1" type="ORF">BT62DRAFT_232438</name>
</gene>
<evidence type="ECO:0000313" key="1">
    <source>
        <dbReference type="EMBL" id="KAG7444266.1"/>
    </source>
</evidence>
<keyword evidence="2" id="KW-1185">Reference proteome</keyword>
<dbReference type="OrthoDB" id="2020070at2759"/>
<comment type="caution">
    <text evidence="1">The sequence shown here is derived from an EMBL/GenBank/DDBJ whole genome shotgun (WGS) entry which is preliminary data.</text>
</comment>